<dbReference type="Proteomes" id="UP001364224">
    <property type="component" value="Unassembled WGS sequence"/>
</dbReference>
<keyword evidence="2" id="KW-1185">Reference proteome</keyword>
<dbReference type="RefSeq" id="WP_334478387.1">
    <property type="nucleotide sequence ID" value="NZ_JAZHRV010000001.1"/>
</dbReference>
<comment type="caution">
    <text evidence="1">The sequence shown here is derived from an EMBL/GenBank/DDBJ whole genome shotgun (WGS) entry which is preliminary data.</text>
</comment>
<proteinExistence type="predicted"/>
<protein>
    <recommendedName>
        <fullName evidence="3">DUF736 domain-containing protein</fullName>
    </recommendedName>
</protein>
<reference evidence="1 2" key="1">
    <citation type="submission" date="2024-02" db="EMBL/GenBank/DDBJ databases">
        <title>Adaptive strategies in a cosmopolitan and abundant soil bacterium.</title>
        <authorList>
            <person name="Carini P."/>
        </authorList>
    </citation>
    <scope>NUCLEOTIDE SEQUENCE [LARGE SCALE GENOMIC DNA]</scope>
    <source>
        <strain evidence="1 2">AZCC 1608</strain>
    </source>
</reference>
<sequence>MSANDLLQVAFGATGNKFRVHLDFGDGKVGQFHQESAVTKIIDCESDTVGLSWRRPSQDQGSE</sequence>
<gene>
    <name evidence="1" type="ORF">V1286_001348</name>
</gene>
<dbReference type="EMBL" id="JAZHRV010000001">
    <property type="protein sequence ID" value="MEH2553819.1"/>
    <property type="molecule type" value="Genomic_DNA"/>
</dbReference>
<accession>A0ABU8B5L9</accession>
<organism evidence="1 2">
    <name type="scientific">Bradyrhizobium algeriense</name>
    <dbReference type="NCBI Taxonomy" id="634784"/>
    <lineage>
        <taxon>Bacteria</taxon>
        <taxon>Pseudomonadati</taxon>
        <taxon>Pseudomonadota</taxon>
        <taxon>Alphaproteobacteria</taxon>
        <taxon>Hyphomicrobiales</taxon>
        <taxon>Nitrobacteraceae</taxon>
        <taxon>Bradyrhizobium</taxon>
    </lineage>
</organism>
<evidence type="ECO:0000313" key="1">
    <source>
        <dbReference type="EMBL" id="MEH2553819.1"/>
    </source>
</evidence>
<name>A0ABU8B5L9_9BRAD</name>
<evidence type="ECO:0000313" key="2">
    <source>
        <dbReference type="Proteomes" id="UP001364224"/>
    </source>
</evidence>
<evidence type="ECO:0008006" key="3">
    <source>
        <dbReference type="Google" id="ProtNLM"/>
    </source>
</evidence>